<dbReference type="PANTHER" id="PTHR42973">
    <property type="entry name" value="BINDING OXIDOREDUCTASE, PUTATIVE (AFU_ORTHOLOGUE AFUA_1G17690)-RELATED"/>
    <property type="match status" value="1"/>
</dbReference>
<name>A0ABT1IWE2_9ACTN</name>
<comment type="similarity">
    <text evidence="2">Belongs to the oxygen-dependent FAD-linked oxidoreductase family.</text>
</comment>
<evidence type="ECO:0000256" key="2">
    <source>
        <dbReference type="ARBA" id="ARBA00005466"/>
    </source>
</evidence>
<dbReference type="RefSeq" id="WP_253796531.1">
    <property type="nucleotide sequence ID" value="NZ_BAAAUB010000025.1"/>
</dbReference>
<dbReference type="PANTHER" id="PTHR42973:SF39">
    <property type="entry name" value="FAD-BINDING PCMH-TYPE DOMAIN-CONTAINING PROTEIN"/>
    <property type="match status" value="1"/>
</dbReference>
<sequence length="453" mass="49185">MRTHFRGELLTPGMPGYDAARRVRNARVDRRPALIARCTGSDDVIVALAHAREHRLPVAVRGGGANVAGWGTCDGGVVLDLGGMKRIDVDPHGRTAVAEPGLTWGEFDAATQQYGLALPGARNTGVGIAGHTLGGGVGDLSRQYGLTSDNVLFFDLVTADGRRVRADAQQNTELFWGLRGGGGNFGVVTRFGFRLHPVTTVVAGPLIHPAERVPEVLRRARDWLDQAPDEASLIAIVWTAPPLPWIPEHLHFERGAVLIPTWFGDPGRAEEIMAPLRTPAPAADAVAPMPYLAYQRLLQSPPNFAEQHVYNRGELLAELSDPTIDALVALWQSSGPNFSVVLGALGGAISRAPAGPTAYTHRDARWFAEICAQWYGAPDNPVHLAPAVTGRRALQHVTRGPYLNLLPDPEPAWVRAAYGDETYARLERLKQTWDPDNVFRFNANIPPRTEENT</sequence>
<evidence type="ECO:0000259" key="6">
    <source>
        <dbReference type="PROSITE" id="PS51387"/>
    </source>
</evidence>
<dbReference type="Gene3D" id="3.40.462.20">
    <property type="match status" value="1"/>
</dbReference>
<proteinExistence type="inferred from homology"/>
<evidence type="ECO:0000256" key="4">
    <source>
        <dbReference type="ARBA" id="ARBA00022827"/>
    </source>
</evidence>
<dbReference type="InterPro" id="IPR012951">
    <property type="entry name" value="BBE"/>
</dbReference>
<dbReference type="PROSITE" id="PS51387">
    <property type="entry name" value="FAD_PCMH"/>
    <property type="match status" value="1"/>
</dbReference>
<dbReference type="InterPro" id="IPR006094">
    <property type="entry name" value="Oxid_FAD_bind_N"/>
</dbReference>
<evidence type="ECO:0000313" key="7">
    <source>
        <dbReference type="EMBL" id="MCP2309470.1"/>
    </source>
</evidence>
<gene>
    <name evidence="7" type="ORF">FHR36_002594</name>
</gene>
<accession>A0ABT1IWE2</accession>
<dbReference type="InterPro" id="IPR036318">
    <property type="entry name" value="FAD-bd_PCMH-like_sf"/>
</dbReference>
<dbReference type="InterPro" id="IPR050416">
    <property type="entry name" value="FAD-linked_Oxidoreductase"/>
</dbReference>
<keyword evidence="5" id="KW-0560">Oxidoreductase</keyword>
<feature type="domain" description="FAD-binding PCMH-type" evidence="6">
    <location>
        <begin position="28"/>
        <end position="198"/>
    </location>
</feature>
<evidence type="ECO:0000256" key="5">
    <source>
        <dbReference type="ARBA" id="ARBA00023002"/>
    </source>
</evidence>
<comment type="cofactor">
    <cofactor evidence="1">
        <name>FAD</name>
        <dbReference type="ChEBI" id="CHEBI:57692"/>
    </cofactor>
</comment>
<dbReference type="SUPFAM" id="SSF56176">
    <property type="entry name" value="FAD-binding/transporter-associated domain-like"/>
    <property type="match status" value="1"/>
</dbReference>
<keyword evidence="3" id="KW-0285">Flavoprotein</keyword>
<dbReference type="InterPro" id="IPR016164">
    <property type="entry name" value="FAD-linked_Oxase-like_C"/>
</dbReference>
<comment type="caution">
    <text evidence="7">The sequence shown here is derived from an EMBL/GenBank/DDBJ whole genome shotgun (WGS) entry which is preliminary data.</text>
</comment>
<evidence type="ECO:0000256" key="1">
    <source>
        <dbReference type="ARBA" id="ARBA00001974"/>
    </source>
</evidence>
<dbReference type="InterPro" id="IPR016166">
    <property type="entry name" value="FAD-bd_PCMH"/>
</dbReference>
<evidence type="ECO:0000256" key="3">
    <source>
        <dbReference type="ARBA" id="ARBA00022630"/>
    </source>
</evidence>
<dbReference type="SUPFAM" id="SSF55103">
    <property type="entry name" value="FAD-linked oxidases, C-terminal domain"/>
    <property type="match status" value="1"/>
</dbReference>
<dbReference type="Pfam" id="PF08031">
    <property type="entry name" value="BBE"/>
    <property type="match status" value="1"/>
</dbReference>
<dbReference type="InterPro" id="IPR016167">
    <property type="entry name" value="FAD-bd_PCMH_sub1"/>
</dbReference>
<keyword evidence="4" id="KW-0274">FAD</keyword>
<keyword evidence="8" id="KW-1185">Reference proteome</keyword>
<dbReference type="InterPro" id="IPR016169">
    <property type="entry name" value="FAD-bd_PCMH_sub2"/>
</dbReference>
<dbReference type="Gene3D" id="3.30.465.10">
    <property type="match status" value="1"/>
</dbReference>
<dbReference type="Proteomes" id="UP001206483">
    <property type="component" value="Unassembled WGS sequence"/>
</dbReference>
<evidence type="ECO:0000313" key="8">
    <source>
        <dbReference type="Proteomes" id="UP001206483"/>
    </source>
</evidence>
<organism evidence="7 8">
    <name type="scientific">Kitasatospora paracochleata</name>
    <dbReference type="NCBI Taxonomy" id="58354"/>
    <lineage>
        <taxon>Bacteria</taxon>
        <taxon>Bacillati</taxon>
        <taxon>Actinomycetota</taxon>
        <taxon>Actinomycetes</taxon>
        <taxon>Kitasatosporales</taxon>
        <taxon>Streptomycetaceae</taxon>
        <taxon>Kitasatospora</taxon>
    </lineage>
</organism>
<protein>
    <recommendedName>
        <fullName evidence="6">FAD-binding PCMH-type domain-containing protein</fullName>
    </recommendedName>
</protein>
<dbReference type="EMBL" id="JAMZDX010000002">
    <property type="protein sequence ID" value="MCP2309470.1"/>
    <property type="molecule type" value="Genomic_DNA"/>
</dbReference>
<reference evidence="7 8" key="1">
    <citation type="submission" date="2022-06" db="EMBL/GenBank/DDBJ databases">
        <title>Sequencing the genomes of 1000 actinobacteria strains.</title>
        <authorList>
            <person name="Klenk H.-P."/>
        </authorList>
    </citation>
    <scope>NUCLEOTIDE SEQUENCE [LARGE SCALE GENOMIC DNA]</scope>
    <source>
        <strain evidence="7 8">DSM 41656</strain>
    </source>
</reference>
<dbReference type="Pfam" id="PF01565">
    <property type="entry name" value="FAD_binding_4"/>
    <property type="match status" value="1"/>
</dbReference>
<dbReference type="Gene3D" id="3.30.43.10">
    <property type="entry name" value="Uridine Diphospho-n-acetylenolpyruvylglucosamine Reductase, domain 2"/>
    <property type="match status" value="1"/>
</dbReference>